<feature type="non-terminal residue" evidence="1">
    <location>
        <position position="1"/>
    </location>
</feature>
<dbReference type="EMBL" id="MU807338">
    <property type="protein sequence ID" value="KAJ3831622.1"/>
    <property type="molecule type" value="Genomic_DNA"/>
</dbReference>
<name>A0AA38NVZ7_9AGAR</name>
<evidence type="ECO:0000313" key="2">
    <source>
        <dbReference type="Proteomes" id="UP001163846"/>
    </source>
</evidence>
<gene>
    <name evidence="1" type="ORF">F5878DRAFT_494480</name>
</gene>
<dbReference type="Proteomes" id="UP001163846">
    <property type="component" value="Unassembled WGS sequence"/>
</dbReference>
<organism evidence="1 2">
    <name type="scientific">Lentinula raphanica</name>
    <dbReference type="NCBI Taxonomy" id="153919"/>
    <lineage>
        <taxon>Eukaryota</taxon>
        <taxon>Fungi</taxon>
        <taxon>Dikarya</taxon>
        <taxon>Basidiomycota</taxon>
        <taxon>Agaricomycotina</taxon>
        <taxon>Agaricomycetes</taxon>
        <taxon>Agaricomycetidae</taxon>
        <taxon>Agaricales</taxon>
        <taxon>Marasmiineae</taxon>
        <taxon>Omphalotaceae</taxon>
        <taxon>Lentinula</taxon>
    </lineage>
</organism>
<sequence length="132" mass="14772">AKSETLKAREISEVMDTLYARAVELYRAEHIPGTTLDKKPLSYQKCCDEITAQFQQETGKLPPKPLSTTTLDRLYKGGIPKSVSNASRGWLTNAESAMVIRYALEMAKRGFPLTHELLKVEVDSICRARLGE</sequence>
<feature type="non-terminal residue" evidence="1">
    <location>
        <position position="132"/>
    </location>
</feature>
<reference evidence="1" key="1">
    <citation type="submission" date="2022-08" db="EMBL/GenBank/DDBJ databases">
        <authorList>
            <consortium name="DOE Joint Genome Institute"/>
            <person name="Min B."/>
            <person name="Riley R."/>
            <person name="Sierra-Patev S."/>
            <person name="Naranjo-Ortiz M."/>
            <person name="Looney B."/>
            <person name="Konkel Z."/>
            <person name="Slot J.C."/>
            <person name="Sakamoto Y."/>
            <person name="Steenwyk J.L."/>
            <person name="Rokas A."/>
            <person name="Carro J."/>
            <person name="Camarero S."/>
            <person name="Ferreira P."/>
            <person name="Molpeceres G."/>
            <person name="Ruiz-Duenas F.J."/>
            <person name="Serrano A."/>
            <person name="Henrissat B."/>
            <person name="Drula E."/>
            <person name="Hughes K.W."/>
            <person name="Mata J.L."/>
            <person name="Ishikawa N.K."/>
            <person name="Vargas-Isla R."/>
            <person name="Ushijima S."/>
            <person name="Smith C.A."/>
            <person name="Ahrendt S."/>
            <person name="Andreopoulos W."/>
            <person name="He G."/>
            <person name="Labutti K."/>
            <person name="Lipzen A."/>
            <person name="Ng V."/>
            <person name="Sandor L."/>
            <person name="Barry K."/>
            <person name="Martinez A.T."/>
            <person name="Xiao Y."/>
            <person name="Gibbons J.G."/>
            <person name="Terashima K."/>
            <person name="Hibbett D.S."/>
            <person name="Grigoriev I.V."/>
        </authorList>
    </citation>
    <scope>NUCLEOTIDE SEQUENCE</scope>
    <source>
        <strain evidence="1">TFB9207</strain>
    </source>
</reference>
<evidence type="ECO:0000313" key="1">
    <source>
        <dbReference type="EMBL" id="KAJ3831622.1"/>
    </source>
</evidence>
<evidence type="ECO:0008006" key="3">
    <source>
        <dbReference type="Google" id="ProtNLM"/>
    </source>
</evidence>
<keyword evidence="2" id="KW-1185">Reference proteome</keyword>
<accession>A0AA38NVZ7</accession>
<dbReference type="AlphaFoldDB" id="A0AA38NVZ7"/>
<proteinExistence type="predicted"/>
<comment type="caution">
    <text evidence="1">The sequence shown here is derived from an EMBL/GenBank/DDBJ whole genome shotgun (WGS) entry which is preliminary data.</text>
</comment>
<protein>
    <recommendedName>
        <fullName evidence="3">HTH CENPB-type domain-containing protein</fullName>
    </recommendedName>
</protein>